<name>A0A4Q1K3Y4_9FLAO</name>
<evidence type="ECO:0000313" key="3">
    <source>
        <dbReference type="Proteomes" id="UP000289857"/>
    </source>
</evidence>
<sequence length="165" mass="19262">MRTIHYLILVLSFSSISWSQSPTTTAVNTKNGTVDIPGKWTEFHTEASSGQTYLKNDEGVIIAVAYNLKKAYPCYKSGVSDFENVQLFHQWDSDYYKENKYDTALLKVNESKISIIWKFNDKRRDNVFLFGSKGNYFLNLMVYTDLWEESKKISFLEEWYALNTK</sequence>
<protein>
    <recommendedName>
        <fullName evidence="4">Lipocalin-like domain-containing protein</fullName>
    </recommendedName>
</protein>
<evidence type="ECO:0000313" key="2">
    <source>
        <dbReference type="EMBL" id="RXR20267.1"/>
    </source>
</evidence>
<dbReference type="Proteomes" id="UP000289857">
    <property type="component" value="Unassembled WGS sequence"/>
</dbReference>
<proteinExistence type="predicted"/>
<evidence type="ECO:0000256" key="1">
    <source>
        <dbReference type="SAM" id="SignalP"/>
    </source>
</evidence>
<keyword evidence="1" id="KW-0732">Signal</keyword>
<accession>A0A4Q1K3Y4</accession>
<organism evidence="2 3">
    <name type="scientific">Flavobacterium stagni</name>
    <dbReference type="NCBI Taxonomy" id="2506421"/>
    <lineage>
        <taxon>Bacteria</taxon>
        <taxon>Pseudomonadati</taxon>
        <taxon>Bacteroidota</taxon>
        <taxon>Flavobacteriia</taxon>
        <taxon>Flavobacteriales</taxon>
        <taxon>Flavobacteriaceae</taxon>
        <taxon>Flavobacterium</taxon>
    </lineage>
</organism>
<dbReference type="OrthoDB" id="1346640at2"/>
<dbReference type="RefSeq" id="WP_129462318.1">
    <property type="nucleotide sequence ID" value="NZ_SBKN01000009.1"/>
</dbReference>
<gene>
    <name evidence="2" type="ORF">EQG61_12670</name>
</gene>
<dbReference type="AlphaFoldDB" id="A0A4Q1K3Y4"/>
<feature type="chain" id="PRO_5020932876" description="Lipocalin-like domain-containing protein" evidence="1">
    <location>
        <begin position="20"/>
        <end position="165"/>
    </location>
</feature>
<evidence type="ECO:0008006" key="4">
    <source>
        <dbReference type="Google" id="ProtNLM"/>
    </source>
</evidence>
<reference evidence="3" key="1">
    <citation type="submission" date="2019-01" db="EMBL/GenBank/DDBJ databases">
        <title>Cytophagaceae bacterium strain CAR-16.</title>
        <authorList>
            <person name="Chen W.-M."/>
        </authorList>
    </citation>
    <scope>NUCLEOTIDE SEQUENCE [LARGE SCALE GENOMIC DNA]</scope>
    <source>
        <strain evidence="3">WWJ-16</strain>
    </source>
</reference>
<dbReference type="EMBL" id="SBKN01000009">
    <property type="protein sequence ID" value="RXR20267.1"/>
    <property type="molecule type" value="Genomic_DNA"/>
</dbReference>
<comment type="caution">
    <text evidence="2">The sequence shown here is derived from an EMBL/GenBank/DDBJ whole genome shotgun (WGS) entry which is preliminary data.</text>
</comment>
<feature type="signal peptide" evidence="1">
    <location>
        <begin position="1"/>
        <end position="19"/>
    </location>
</feature>
<keyword evidence="3" id="KW-1185">Reference proteome</keyword>